<dbReference type="InterPro" id="IPR000843">
    <property type="entry name" value="HTH_LacI"/>
</dbReference>
<dbReference type="InterPro" id="IPR010982">
    <property type="entry name" value="Lambda_DNA-bd_dom_sf"/>
</dbReference>
<dbReference type="PANTHER" id="PTHR30146">
    <property type="entry name" value="LACI-RELATED TRANSCRIPTIONAL REPRESSOR"/>
    <property type="match status" value="1"/>
</dbReference>
<dbReference type="Gene3D" id="1.10.260.40">
    <property type="entry name" value="lambda repressor-like DNA-binding domains"/>
    <property type="match status" value="1"/>
</dbReference>
<evidence type="ECO:0000256" key="3">
    <source>
        <dbReference type="ARBA" id="ARBA00023163"/>
    </source>
</evidence>
<dbReference type="PROSITE" id="PS50932">
    <property type="entry name" value="HTH_LACI_2"/>
    <property type="match status" value="1"/>
</dbReference>
<evidence type="ECO:0000256" key="2">
    <source>
        <dbReference type="ARBA" id="ARBA00023125"/>
    </source>
</evidence>
<dbReference type="CDD" id="cd01392">
    <property type="entry name" value="HTH_LacI"/>
    <property type="match status" value="1"/>
</dbReference>
<keyword evidence="6" id="KW-1185">Reference proteome</keyword>
<reference evidence="5 6" key="1">
    <citation type="submission" date="2016-10" db="EMBL/GenBank/DDBJ databases">
        <authorList>
            <person name="de Groot N.N."/>
        </authorList>
    </citation>
    <scope>NUCLEOTIDE SEQUENCE [LARGE SCALE GENOMIC DNA]</scope>
    <source>
        <strain evidence="5 6">MON 2.2</strain>
    </source>
</reference>
<evidence type="ECO:0000256" key="1">
    <source>
        <dbReference type="ARBA" id="ARBA00023015"/>
    </source>
</evidence>
<dbReference type="InterPro" id="IPR028082">
    <property type="entry name" value="Peripla_BP_I"/>
</dbReference>
<organism evidence="5 6">
    <name type="scientific">Auraticoccus monumenti</name>
    <dbReference type="NCBI Taxonomy" id="675864"/>
    <lineage>
        <taxon>Bacteria</taxon>
        <taxon>Bacillati</taxon>
        <taxon>Actinomycetota</taxon>
        <taxon>Actinomycetes</taxon>
        <taxon>Propionibacteriales</taxon>
        <taxon>Propionibacteriaceae</taxon>
        <taxon>Auraticoccus</taxon>
    </lineage>
</organism>
<dbReference type="AlphaFoldDB" id="A0A1G7DBD9"/>
<dbReference type="SUPFAM" id="SSF47413">
    <property type="entry name" value="lambda repressor-like DNA-binding domains"/>
    <property type="match status" value="1"/>
</dbReference>
<evidence type="ECO:0000259" key="4">
    <source>
        <dbReference type="PROSITE" id="PS50932"/>
    </source>
</evidence>
<protein>
    <submittedName>
        <fullName evidence="5">DNA-binding transcriptional regulator, LacI/PurR family</fullName>
    </submittedName>
</protein>
<dbReference type="Pfam" id="PF00356">
    <property type="entry name" value="LacI"/>
    <property type="match status" value="1"/>
</dbReference>
<accession>A0A1G7DBD9</accession>
<dbReference type="GO" id="GO:0000976">
    <property type="term" value="F:transcription cis-regulatory region binding"/>
    <property type="evidence" value="ECO:0007669"/>
    <property type="project" value="TreeGrafter"/>
</dbReference>
<sequence>MADQRPLGVRIEDVARAVGVSRATATRALRGQGRIAAATRERVERAAAELGYVPNLMATELAAGGTGVIGLMLRDAANPVYGALFSALELAAARAGVELVTVTIGADPGGERQVQALRRLLGMRVAGLLVATGGVDSAQLEPFAAEVPIVRVGRPEPSAAIAAESYDEEWHGALLASRVRELGHRRVVVLGASAETSYGEHRRGEALVAALGGVAVQRLTTGPDPGDGVGAALTEAAAGATAVLCTSDVRQLAVLRALAARGTGAASTGWDGLTPGVDLLGLTTVRVPVEDAAEAAVSRLAGVLDGEAEALPAHRAWRGELLTGRTLSEVER</sequence>
<dbReference type="Gene3D" id="3.40.50.2300">
    <property type="match status" value="2"/>
</dbReference>
<dbReference type="STRING" id="675864.SAMN04489747_3550"/>
<dbReference type="SUPFAM" id="SSF53822">
    <property type="entry name" value="Periplasmic binding protein-like I"/>
    <property type="match status" value="1"/>
</dbReference>
<keyword evidence="3" id="KW-0804">Transcription</keyword>
<dbReference type="PROSITE" id="PS00356">
    <property type="entry name" value="HTH_LACI_1"/>
    <property type="match status" value="1"/>
</dbReference>
<dbReference type="Proteomes" id="UP000198546">
    <property type="component" value="Chromosome i"/>
</dbReference>
<dbReference type="CDD" id="cd06267">
    <property type="entry name" value="PBP1_LacI_sugar_binding-like"/>
    <property type="match status" value="1"/>
</dbReference>
<dbReference type="SMART" id="SM00354">
    <property type="entry name" value="HTH_LACI"/>
    <property type="match status" value="1"/>
</dbReference>
<dbReference type="PANTHER" id="PTHR30146:SF138">
    <property type="entry name" value="TRANSCRIPTIONAL REGULATORY PROTEIN"/>
    <property type="match status" value="1"/>
</dbReference>
<name>A0A1G7DBD9_9ACTN</name>
<dbReference type="RefSeq" id="WP_090595357.1">
    <property type="nucleotide sequence ID" value="NZ_LT629688.1"/>
</dbReference>
<feature type="domain" description="HTH lacI-type" evidence="4">
    <location>
        <begin position="9"/>
        <end position="63"/>
    </location>
</feature>
<dbReference type="InterPro" id="IPR001761">
    <property type="entry name" value="Peripla_BP/Lac1_sug-bd_dom"/>
</dbReference>
<proteinExistence type="predicted"/>
<evidence type="ECO:0000313" key="6">
    <source>
        <dbReference type="Proteomes" id="UP000198546"/>
    </source>
</evidence>
<dbReference type="Pfam" id="PF00532">
    <property type="entry name" value="Peripla_BP_1"/>
    <property type="match status" value="1"/>
</dbReference>
<dbReference type="EMBL" id="LT629688">
    <property type="protein sequence ID" value="SDE48978.1"/>
    <property type="molecule type" value="Genomic_DNA"/>
</dbReference>
<keyword evidence="1" id="KW-0805">Transcription regulation</keyword>
<dbReference type="OrthoDB" id="9785139at2"/>
<evidence type="ECO:0000313" key="5">
    <source>
        <dbReference type="EMBL" id="SDE48978.1"/>
    </source>
</evidence>
<keyword evidence="2 5" id="KW-0238">DNA-binding</keyword>
<gene>
    <name evidence="5" type="ORF">SAMN04489747_3550</name>
</gene>
<dbReference type="GO" id="GO:0003700">
    <property type="term" value="F:DNA-binding transcription factor activity"/>
    <property type="evidence" value="ECO:0007669"/>
    <property type="project" value="TreeGrafter"/>
</dbReference>